<dbReference type="Pfam" id="PF03732">
    <property type="entry name" value="Retrotrans_gag"/>
    <property type="match status" value="1"/>
</dbReference>
<evidence type="ECO:0000259" key="2">
    <source>
        <dbReference type="Pfam" id="PF03732"/>
    </source>
</evidence>
<dbReference type="InterPro" id="IPR036875">
    <property type="entry name" value="Znf_CCHC_sf"/>
</dbReference>
<feature type="compositionally biased region" description="Low complexity" evidence="1">
    <location>
        <begin position="290"/>
        <end position="300"/>
    </location>
</feature>
<sequence length="446" mass="50920">YVPSLLSSWFTYRHFSLLGLRTVTSPHSMSSRERSESVPASPHNHRGFQVPTEHPQFRQSVQPQPLSPEVQAVLQAALSQQQQQFQRQLQELSQHYQQRLTLPEPKVRLPDPFDGSRSTLRGFINQISMVITRKPRTYATDSDKVMLVGDLLTGNALLWFSPIFERRDPLLQDFVRFIDALRARFEDPNKAVTAARRLEALRQGRRPVATYASEFQLLVTDAGWDGAATLHQFRKGLNEDVKDLLLTCPEPADLLALIMTAIRCGDLLFERAQERRGQSQVHPQRHPEVDSGSDSMMVDSFRTTGRPRLDESERTRRREHNLCRYCGDAGHPTVACPLLANRNRFSSNTSPSSTYNAEPPLRLASSCMDNSCETLFSSLIRVMAPIPVHPTTLFNRQWCVLCFYRRHICRTKQHSARPTSHRTLPPRLEISGIESFTSLYVIELAY</sequence>
<dbReference type="PANTHER" id="PTHR15503">
    <property type="entry name" value="LDOC1 RELATED"/>
    <property type="match status" value="1"/>
</dbReference>
<accession>A0A0H5R2W9</accession>
<proteinExistence type="predicted"/>
<feature type="region of interest" description="Disordered" evidence="1">
    <location>
        <begin position="275"/>
        <end position="300"/>
    </location>
</feature>
<dbReference type="InterPro" id="IPR005162">
    <property type="entry name" value="Retrotrans_gag_dom"/>
</dbReference>
<name>A0A0H5R2W9_9EUKA</name>
<dbReference type="SUPFAM" id="SSF57756">
    <property type="entry name" value="Retrovirus zinc finger-like domains"/>
    <property type="match status" value="1"/>
</dbReference>
<reference evidence="3" key="1">
    <citation type="submission" date="2015-04" db="EMBL/GenBank/DDBJ databases">
        <title>The genome sequence of the plant pathogenic Rhizarian Plasmodiophora brassicae reveals insights in its biotrophic life cycle and the origin of chitin synthesis.</title>
        <authorList>
            <person name="Schwelm A."/>
            <person name="Fogelqvist J."/>
            <person name="Knaust A."/>
            <person name="Julke S."/>
            <person name="Lilja T."/>
            <person name="Dhandapani V."/>
            <person name="Bonilla-Rosso G."/>
            <person name="Karlsson M."/>
            <person name="Shevchenko A."/>
            <person name="Choi S.R."/>
            <person name="Kim H.G."/>
            <person name="Park J.Y."/>
            <person name="Lim Y.P."/>
            <person name="Ludwig-Muller J."/>
            <person name="Dixelius C."/>
        </authorList>
    </citation>
    <scope>NUCLEOTIDE SEQUENCE</scope>
    <source>
        <tissue evidence="3">Potato root galls</tissue>
    </source>
</reference>
<organism evidence="3">
    <name type="scientific">Spongospora subterranea</name>
    <dbReference type="NCBI Taxonomy" id="70186"/>
    <lineage>
        <taxon>Eukaryota</taxon>
        <taxon>Sar</taxon>
        <taxon>Rhizaria</taxon>
        <taxon>Endomyxa</taxon>
        <taxon>Phytomyxea</taxon>
        <taxon>Plasmodiophorida</taxon>
        <taxon>Plasmodiophoridae</taxon>
        <taxon>Spongospora</taxon>
    </lineage>
</organism>
<evidence type="ECO:0000313" key="3">
    <source>
        <dbReference type="EMBL" id="CRZ08525.1"/>
    </source>
</evidence>
<dbReference type="GO" id="GO:0008270">
    <property type="term" value="F:zinc ion binding"/>
    <property type="evidence" value="ECO:0007669"/>
    <property type="project" value="InterPro"/>
</dbReference>
<dbReference type="EMBL" id="HACM01008083">
    <property type="protein sequence ID" value="CRZ08525.1"/>
    <property type="molecule type" value="Transcribed_RNA"/>
</dbReference>
<dbReference type="PANTHER" id="PTHR15503:SF22">
    <property type="entry name" value="TRANSPOSON TY3-I GAG POLYPROTEIN"/>
    <property type="match status" value="1"/>
</dbReference>
<dbReference type="AlphaFoldDB" id="A0A0H5R2W9"/>
<feature type="domain" description="Retrotransposon gag" evidence="2">
    <location>
        <begin position="152"/>
        <end position="239"/>
    </location>
</feature>
<feature type="region of interest" description="Disordered" evidence="1">
    <location>
        <begin position="25"/>
        <end position="60"/>
    </location>
</feature>
<dbReference type="GO" id="GO:0003676">
    <property type="term" value="F:nucleic acid binding"/>
    <property type="evidence" value="ECO:0007669"/>
    <property type="project" value="InterPro"/>
</dbReference>
<protein>
    <recommendedName>
        <fullName evidence="2">Retrotransposon gag domain-containing protein</fullName>
    </recommendedName>
</protein>
<feature type="non-terminal residue" evidence="3">
    <location>
        <position position="1"/>
    </location>
</feature>
<evidence type="ECO:0000256" key="1">
    <source>
        <dbReference type="SAM" id="MobiDB-lite"/>
    </source>
</evidence>
<dbReference type="InterPro" id="IPR032567">
    <property type="entry name" value="RTL1-rel"/>
</dbReference>